<accession>A0A377J5G2</accession>
<dbReference type="RefSeq" id="WP_115011952.1">
    <property type="nucleotide sequence ID" value="NZ_UGHV01000001.1"/>
</dbReference>
<organism evidence="2 3">
    <name type="scientific">Helicobacter canis</name>
    <dbReference type="NCBI Taxonomy" id="29419"/>
    <lineage>
        <taxon>Bacteria</taxon>
        <taxon>Pseudomonadati</taxon>
        <taxon>Campylobacterota</taxon>
        <taxon>Epsilonproteobacteria</taxon>
        <taxon>Campylobacterales</taxon>
        <taxon>Helicobacteraceae</taxon>
        <taxon>Helicobacter</taxon>
    </lineage>
</organism>
<name>A0A377J5G2_9HELI</name>
<evidence type="ECO:0000313" key="3">
    <source>
        <dbReference type="Proteomes" id="UP000254841"/>
    </source>
</evidence>
<gene>
    <name evidence="2" type="ORF">NCTC12410_01568</name>
</gene>
<evidence type="ECO:0000313" key="2">
    <source>
        <dbReference type="EMBL" id="STO97732.1"/>
    </source>
</evidence>
<dbReference type="OrthoDB" id="5518171at2"/>
<dbReference type="SUPFAM" id="SSF64376">
    <property type="entry name" value="YlxR-like"/>
    <property type="match status" value="1"/>
</dbReference>
<evidence type="ECO:0000259" key="1">
    <source>
        <dbReference type="Pfam" id="PF04296"/>
    </source>
</evidence>
<dbReference type="Gene3D" id="3.30.1230.10">
    <property type="entry name" value="YlxR-like"/>
    <property type="match status" value="1"/>
</dbReference>
<reference evidence="2 3" key="1">
    <citation type="submission" date="2018-06" db="EMBL/GenBank/DDBJ databases">
        <authorList>
            <consortium name="Pathogen Informatics"/>
            <person name="Doyle S."/>
        </authorList>
    </citation>
    <scope>NUCLEOTIDE SEQUENCE [LARGE SCALE GENOMIC DNA]</scope>
    <source>
        <strain evidence="2 3">NCTC12410</strain>
    </source>
</reference>
<dbReference type="Pfam" id="PF04296">
    <property type="entry name" value="YlxR"/>
    <property type="match status" value="1"/>
</dbReference>
<feature type="domain" description="YlxR" evidence="1">
    <location>
        <begin position="11"/>
        <end position="67"/>
    </location>
</feature>
<dbReference type="Proteomes" id="UP000254841">
    <property type="component" value="Unassembled WGS sequence"/>
</dbReference>
<dbReference type="InterPro" id="IPR035931">
    <property type="entry name" value="YlxR-like_sf"/>
</dbReference>
<protein>
    <submittedName>
        <fullName evidence="2">Nucleic acid binding transriptional terminator</fullName>
    </submittedName>
</protein>
<dbReference type="InterPro" id="IPR007393">
    <property type="entry name" value="YlxR_dom"/>
</dbReference>
<proteinExistence type="predicted"/>
<dbReference type="EMBL" id="UGHV01000001">
    <property type="protein sequence ID" value="STO97732.1"/>
    <property type="molecule type" value="Genomic_DNA"/>
</dbReference>
<dbReference type="AlphaFoldDB" id="A0A377J5G2"/>
<sequence>MSSTSCYKPTRMCVVCRSRLAQSVLLRFCVRDGLVASGFTYATRCGRSFYVCRSCAVCEKRVLKALSRFSAIKDTPQSLQIIQEMAKYE</sequence>